<dbReference type="PROSITE" id="PS50208">
    <property type="entry name" value="CASPASE_P20"/>
    <property type="match status" value="1"/>
</dbReference>
<dbReference type="Gene3D" id="3.40.50.1460">
    <property type="match status" value="1"/>
</dbReference>
<dbReference type="Pfam" id="PF00656">
    <property type="entry name" value="Peptidase_C14"/>
    <property type="match status" value="1"/>
</dbReference>
<evidence type="ECO:0000256" key="4">
    <source>
        <dbReference type="ARBA" id="ARBA00022801"/>
    </source>
</evidence>
<comment type="similarity">
    <text evidence="1 7">Belongs to the peptidase C14A family.</text>
</comment>
<evidence type="ECO:0000259" key="9">
    <source>
        <dbReference type="PROSITE" id="PS50208"/>
    </source>
</evidence>
<dbReference type="PANTHER" id="PTHR47901">
    <property type="entry name" value="CASPASE RECRUITMENT DOMAIN-CONTAINING PROTEIN 18"/>
    <property type="match status" value="1"/>
</dbReference>
<feature type="domain" description="Caspase family p10" evidence="8">
    <location>
        <begin position="155"/>
        <end position="249"/>
    </location>
</feature>
<keyword evidence="6" id="KW-0865">Zymogen</keyword>
<dbReference type="CDD" id="cd00032">
    <property type="entry name" value="CASc"/>
    <property type="match status" value="1"/>
</dbReference>
<dbReference type="InterPro" id="IPR002138">
    <property type="entry name" value="Pept_C14_p10"/>
</dbReference>
<evidence type="ECO:0008006" key="12">
    <source>
        <dbReference type="Google" id="ProtNLM"/>
    </source>
</evidence>
<gene>
    <name evidence="10" type="ORF">PEVE_00033760</name>
</gene>
<keyword evidence="4" id="KW-0378">Hydrolase</keyword>
<dbReference type="PANTHER" id="PTHR47901:SF8">
    <property type="entry name" value="CASPASE-3"/>
    <property type="match status" value="1"/>
</dbReference>
<dbReference type="SMART" id="SM00115">
    <property type="entry name" value="CASc"/>
    <property type="match status" value="1"/>
</dbReference>
<dbReference type="InterPro" id="IPR001309">
    <property type="entry name" value="Pept_C14_p20"/>
</dbReference>
<evidence type="ECO:0000256" key="2">
    <source>
        <dbReference type="ARBA" id="ARBA00022670"/>
    </source>
</evidence>
<dbReference type="InterPro" id="IPR002398">
    <property type="entry name" value="Pept_C14"/>
</dbReference>
<evidence type="ECO:0000259" key="8">
    <source>
        <dbReference type="PROSITE" id="PS50207"/>
    </source>
</evidence>
<organism evidence="10 11">
    <name type="scientific">Porites evermanni</name>
    <dbReference type="NCBI Taxonomy" id="104178"/>
    <lineage>
        <taxon>Eukaryota</taxon>
        <taxon>Metazoa</taxon>
        <taxon>Cnidaria</taxon>
        <taxon>Anthozoa</taxon>
        <taxon>Hexacorallia</taxon>
        <taxon>Scleractinia</taxon>
        <taxon>Fungiina</taxon>
        <taxon>Poritidae</taxon>
        <taxon>Porites</taxon>
    </lineage>
</organism>
<sequence>MTALPRGIALIINIKSFASDRWQSRIGSDKDVRDAKQLFTDLGFMVRTLVNLSRIELLNEVDAISKEDHHAYNCFVLLLMSHGKSGVVVCSDDQTLPIQSILDVLANCHTLWGKPKLLFIQACRGELEDVGVPFRSSNLVSQAEVDSPIDKERQPETRVPTYADFLVASSTVDDYVSYRGDVDGSYYVRCLVEVFRERVSYLHLNDMLTIVNNRVSNMEAPRQSTNRNEYRLGKQIPEVRHTLRKQVRF</sequence>
<evidence type="ECO:0000313" key="10">
    <source>
        <dbReference type="EMBL" id="CAH3028309.1"/>
    </source>
</evidence>
<keyword evidence="3" id="KW-0053">Apoptosis</keyword>
<keyword evidence="5" id="KW-0788">Thiol protease</keyword>
<dbReference type="InterPro" id="IPR033139">
    <property type="entry name" value="Caspase_cys_AS"/>
</dbReference>
<name>A0ABN8MLV5_9CNID</name>
<dbReference type="PRINTS" id="PR00376">
    <property type="entry name" value="IL1BCENZYME"/>
</dbReference>
<dbReference type="PROSITE" id="PS01122">
    <property type="entry name" value="CASPASE_CYS"/>
    <property type="match status" value="1"/>
</dbReference>
<keyword evidence="2" id="KW-0645">Protease</keyword>
<dbReference type="PROSITE" id="PS50207">
    <property type="entry name" value="CASPASE_P10"/>
    <property type="match status" value="1"/>
</dbReference>
<dbReference type="EMBL" id="CALNXI010000503">
    <property type="protein sequence ID" value="CAH3028309.1"/>
    <property type="molecule type" value="Genomic_DNA"/>
</dbReference>
<dbReference type="InterPro" id="IPR011600">
    <property type="entry name" value="Pept_C14_caspase"/>
</dbReference>
<evidence type="ECO:0000313" key="11">
    <source>
        <dbReference type="Proteomes" id="UP001159427"/>
    </source>
</evidence>
<evidence type="ECO:0000256" key="3">
    <source>
        <dbReference type="ARBA" id="ARBA00022703"/>
    </source>
</evidence>
<comment type="caution">
    <text evidence="10">The sequence shown here is derived from an EMBL/GenBank/DDBJ whole genome shotgun (WGS) entry which is preliminary data.</text>
</comment>
<evidence type="ECO:0000256" key="6">
    <source>
        <dbReference type="ARBA" id="ARBA00023145"/>
    </source>
</evidence>
<dbReference type="SUPFAM" id="SSF52129">
    <property type="entry name" value="Caspase-like"/>
    <property type="match status" value="1"/>
</dbReference>
<evidence type="ECO:0000256" key="5">
    <source>
        <dbReference type="ARBA" id="ARBA00022807"/>
    </source>
</evidence>
<reference evidence="10 11" key="1">
    <citation type="submission" date="2022-05" db="EMBL/GenBank/DDBJ databases">
        <authorList>
            <consortium name="Genoscope - CEA"/>
            <person name="William W."/>
        </authorList>
    </citation>
    <scope>NUCLEOTIDE SEQUENCE [LARGE SCALE GENOMIC DNA]</scope>
</reference>
<protein>
    <recommendedName>
        <fullName evidence="12">Caspase-8</fullName>
    </recommendedName>
</protein>
<dbReference type="InterPro" id="IPR015917">
    <property type="entry name" value="Pept_C14A"/>
</dbReference>
<dbReference type="PROSITE" id="PS01121">
    <property type="entry name" value="CASPASE_HIS"/>
    <property type="match status" value="1"/>
</dbReference>
<evidence type="ECO:0000256" key="1">
    <source>
        <dbReference type="ARBA" id="ARBA00010134"/>
    </source>
</evidence>
<proteinExistence type="inferred from homology"/>
<keyword evidence="11" id="KW-1185">Reference proteome</keyword>
<dbReference type="Proteomes" id="UP001159427">
    <property type="component" value="Unassembled WGS sequence"/>
</dbReference>
<dbReference type="InterPro" id="IPR029030">
    <property type="entry name" value="Caspase-like_dom_sf"/>
</dbReference>
<feature type="domain" description="Caspase family p20" evidence="9">
    <location>
        <begin position="5"/>
        <end position="127"/>
    </location>
</feature>
<evidence type="ECO:0000256" key="7">
    <source>
        <dbReference type="RuleBase" id="RU003971"/>
    </source>
</evidence>
<accession>A0ABN8MLV5</accession>
<dbReference type="InterPro" id="IPR016129">
    <property type="entry name" value="Caspase_his_AS"/>
</dbReference>